<name>A0A6S7HBW8_PARCT</name>
<keyword evidence="3" id="KW-1185">Reference proteome</keyword>
<dbReference type="EMBL" id="CACRXK020003875">
    <property type="protein sequence ID" value="CAB4000593.1"/>
    <property type="molecule type" value="Genomic_DNA"/>
</dbReference>
<comment type="caution">
    <text evidence="2">The sequence shown here is derived from an EMBL/GenBank/DDBJ whole genome shotgun (WGS) entry which is preliminary data.</text>
</comment>
<feature type="compositionally biased region" description="Basic and acidic residues" evidence="1">
    <location>
        <begin position="43"/>
        <end position="63"/>
    </location>
</feature>
<dbReference type="AlphaFoldDB" id="A0A6S7HBW8"/>
<reference evidence="2" key="1">
    <citation type="submission" date="2020-04" db="EMBL/GenBank/DDBJ databases">
        <authorList>
            <person name="Alioto T."/>
            <person name="Alioto T."/>
            <person name="Gomez Garrido J."/>
        </authorList>
    </citation>
    <scope>NUCLEOTIDE SEQUENCE</scope>
    <source>
        <strain evidence="2">A484AB</strain>
    </source>
</reference>
<feature type="non-terminal residue" evidence="2">
    <location>
        <position position="178"/>
    </location>
</feature>
<protein>
    <submittedName>
        <fullName evidence="2">Uncharacterized protein</fullName>
    </submittedName>
</protein>
<accession>A0A6S7HBW8</accession>
<organism evidence="2 3">
    <name type="scientific">Paramuricea clavata</name>
    <name type="common">Red gorgonian</name>
    <name type="synonym">Violescent sea-whip</name>
    <dbReference type="NCBI Taxonomy" id="317549"/>
    <lineage>
        <taxon>Eukaryota</taxon>
        <taxon>Metazoa</taxon>
        <taxon>Cnidaria</taxon>
        <taxon>Anthozoa</taxon>
        <taxon>Octocorallia</taxon>
        <taxon>Malacalcyonacea</taxon>
        <taxon>Plexauridae</taxon>
        <taxon>Paramuricea</taxon>
    </lineage>
</organism>
<dbReference type="Proteomes" id="UP001152795">
    <property type="component" value="Unassembled WGS sequence"/>
</dbReference>
<dbReference type="OrthoDB" id="6155538at2759"/>
<evidence type="ECO:0000256" key="1">
    <source>
        <dbReference type="SAM" id="MobiDB-lite"/>
    </source>
</evidence>
<feature type="compositionally biased region" description="Basic and acidic residues" evidence="1">
    <location>
        <begin position="125"/>
        <end position="134"/>
    </location>
</feature>
<gene>
    <name evidence="2" type="ORF">PACLA_8A054695</name>
</gene>
<sequence length="178" mass="20448">FTTGALDLTTRDFISSVTNKLLIQYSYLPRVIYDDIQRKMERRDAEQKSKQKLYADNKSRARESSLSPGMVVLVKQPKQNKLSTLFDPNPFVVKEKKGTMVTASNDLKTVTRNSSQFKVIPPELNPERNQEKQGNEAQTENPPSVANPNQDEITESLRRSNRQRRQPARFTDYVTTIN</sequence>
<feature type="region of interest" description="Disordered" evidence="1">
    <location>
        <begin position="112"/>
        <end position="178"/>
    </location>
</feature>
<proteinExistence type="predicted"/>
<feature type="compositionally biased region" description="Polar residues" evidence="1">
    <location>
        <begin position="135"/>
        <end position="151"/>
    </location>
</feature>
<evidence type="ECO:0000313" key="2">
    <source>
        <dbReference type="EMBL" id="CAB4000593.1"/>
    </source>
</evidence>
<evidence type="ECO:0000313" key="3">
    <source>
        <dbReference type="Proteomes" id="UP001152795"/>
    </source>
</evidence>
<feature type="region of interest" description="Disordered" evidence="1">
    <location>
        <begin position="43"/>
        <end position="67"/>
    </location>
</feature>